<sequence>MKQKYGMVIDLHKCVGCGACDLACKSENNTPDGILWSNHINETTGVFPNVTYKYMPTLCNHCEDAPCVRSCPTAAMYKDSDTDMTLHAADKCIGCKSCILACPYDVISYNDRQPHTNHRTSNSLVEGGTFSTKEMGDKTNTPYPYYNAERGKTYPAIRSKGVVEKCNFCDHRVKGGLLPFCVDSCPADARIFGNLNDENSAPSKLLAKYPAEVLKEHKGTKPKVFYIRKFNKV</sequence>
<dbReference type="Proteomes" id="UP000238649">
    <property type="component" value="Unassembled WGS sequence"/>
</dbReference>
<name>A0A2S9SV84_9BACT</name>
<proteinExistence type="predicted"/>
<dbReference type="PANTHER" id="PTHR43177">
    <property type="entry name" value="PROTEIN NRFC"/>
    <property type="match status" value="1"/>
</dbReference>
<evidence type="ECO:0000256" key="5">
    <source>
        <dbReference type="SAM" id="MobiDB-lite"/>
    </source>
</evidence>
<evidence type="ECO:0000313" key="9">
    <source>
        <dbReference type="Proteomes" id="UP000238649"/>
    </source>
</evidence>
<dbReference type="Proteomes" id="UP000239151">
    <property type="component" value="Unassembled WGS sequence"/>
</dbReference>
<evidence type="ECO:0000313" key="8">
    <source>
        <dbReference type="EMBL" id="PRM99498.1"/>
    </source>
</evidence>
<keyword evidence="3" id="KW-0408">Iron</keyword>
<comment type="caution">
    <text evidence="7">The sequence shown here is derived from an EMBL/GenBank/DDBJ whole genome shotgun (WGS) entry which is preliminary data.</text>
</comment>
<feature type="domain" description="4Fe-4S ferredoxin-type" evidence="6">
    <location>
        <begin position="82"/>
        <end position="112"/>
    </location>
</feature>
<reference evidence="9 10" key="1">
    <citation type="submission" date="2017-09" db="EMBL/GenBank/DDBJ databases">
        <title>Reassesment of A. cryaerophilus.</title>
        <authorList>
            <person name="Perez-Cataluna A."/>
            <person name="Collado L."/>
            <person name="Salgado O."/>
            <person name="Lefinanco V."/>
            <person name="Figueras M.J."/>
        </authorList>
    </citation>
    <scope>NUCLEOTIDE SEQUENCE [LARGE SCALE GENOMIC DNA]</scope>
    <source>
        <strain evidence="8 10">LMG 9065</strain>
        <strain evidence="7 9">LMG 9871</strain>
    </source>
</reference>
<dbReference type="PROSITE" id="PS51379">
    <property type="entry name" value="4FE4S_FER_2"/>
    <property type="match status" value="3"/>
</dbReference>
<gene>
    <name evidence="8" type="ORF">CJ670_00240</name>
    <name evidence="7" type="ORF">CJ671_02640</name>
</gene>
<evidence type="ECO:0000256" key="4">
    <source>
        <dbReference type="ARBA" id="ARBA00023014"/>
    </source>
</evidence>
<evidence type="ECO:0000313" key="10">
    <source>
        <dbReference type="Proteomes" id="UP000239151"/>
    </source>
</evidence>
<dbReference type="AlphaFoldDB" id="A0A2S9SV84"/>
<accession>A0A2S9SV84</accession>
<evidence type="ECO:0000256" key="2">
    <source>
        <dbReference type="ARBA" id="ARBA00022723"/>
    </source>
</evidence>
<dbReference type="InterPro" id="IPR017896">
    <property type="entry name" value="4Fe4S_Fe-S-bd"/>
</dbReference>
<dbReference type="SUPFAM" id="SSF54862">
    <property type="entry name" value="4Fe-4S ferredoxins"/>
    <property type="match status" value="1"/>
</dbReference>
<dbReference type="InterPro" id="IPR017900">
    <property type="entry name" value="4Fe4S_Fe_S_CS"/>
</dbReference>
<dbReference type="GO" id="GO:0046872">
    <property type="term" value="F:metal ion binding"/>
    <property type="evidence" value="ECO:0007669"/>
    <property type="project" value="UniProtKB-KW"/>
</dbReference>
<dbReference type="OrthoDB" id="9789030at2"/>
<evidence type="ECO:0000313" key="7">
    <source>
        <dbReference type="EMBL" id="PRM90504.1"/>
    </source>
</evidence>
<organism evidence="7 9">
    <name type="scientific">Aliarcobacter cryaerophilus</name>
    <dbReference type="NCBI Taxonomy" id="28198"/>
    <lineage>
        <taxon>Bacteria</taxon>
        <taxon>Pseudomonadati</taxon>
        <taxon>Campylobacterota</taxon>
        <taxon>Epsilonproteobacteria</taxon>
        <taxon>Campylobacterales</taxon>
        <taxon>Arcobacteraceae</taxon>
        <taxon>Aliarcobacter</taxon>
    </lineage>
</organism>
<feature type="domain" description="4Fe-4S ferredoxin-type" evidence="6">
    <location>
        <begin position="5"/>
        <end position="34"/>
    </location>
</feature>
<dbReference type="CDD" id="cd10551">
    <property type="entry name" value="PsrB"/>
    <property type="match status" value="1"/>
</dbReference>
<evidence type="ECO:0000256" key="1">
    <source>
        <dbReference type="ARBA" id="ARBA00022485"/>
    </source>
</evidence>
<dbReference type="GO" id="GO:0051539">
    <property type="term" value="F:4 iron, 4 sulfur cluster binding"/>
    <property type="evidence" value="ECO:0007669"/>
    <property type="project" value="UniProtKB-KW"/>
</dbReference>
<dbReference type="RefSeq" id="WP_105911177.1">
    <property type="nucleotide sequence ID" value="NZ_NXGH01000004.1"/>
</dbReference>
<dbReference type="EMBL" id="NXGI01000001">
    <property type="protein sequence ID" value="PRM99498.1"/>
    <property type="molecule type" value="Genomic_DNA"/>
</dbReference>
<evidence type="ECO:0000256" key="3">
    <source>
        <dbReference type="ARBA" id="ARBA00023004"/>
    </source>
</evidence>
<keyword evidence="2" id="KW-0479">Metal-binding</keyword>
<evidence type="ECO:0000259" key="6">
    <source>
        <dbReference type="PROSITE" id="PS51379"/>
    </source>
</evidence>
<dbReference type="Pfam" id="PF13247">
    <property type="entry name" value="Fer4_11"/>
    <property type="match status" value="2"/>
</dbReference>
<feature type="compositionally biased region" description="Polar residues" evidence="5">
    <location>
        <begin position="119"/>
        <end position="136"/>
    </location>
</feature>
<keyword evidence="1" id="KW-0004">4Fe-4S</keyword>
<feature type="domain" description="4Fe-4S ferredoxin-type" evidence="6">
    <location>
        <begin position="50"/>
        <end position="81"/>
    </location>
</feature>
<dbReference type="PROSITE" id="PS00198">
    <property type="entry name" value="4FE4S_FER_1"/>
    <property type="match status" value="1"/>
</dbReference>
<dbReference type="Gene3D" id="3.30.70.20">
    <property type="match status" value="2"/>
</dbReference>
<dbReference type="InterPro" id="IPR050954">
    <property type="entry name" value="ET_IronSulfur_Cluster-Binding"/>
</dbReference>
<protein>
    <submittedName>
        <fullName evidence="7">4Fe-4S ferredoxin</fullName>
    </submittedName>
</protein>
<feature type="region of interest" description="Disordered" evidence="5">
    <location>
        <begin position="115"/>
        <end position="136"/>
    </location>
</feature>
<keyword evidence="4" id="KW-0411">Iron-sulfur</keyword>
<dbReference type="PANTHER" id="PTHR43177:SF3">
    <property type="entry name" value="PROTEIN NRFC HOMOLOG"/>
    <property type="match status" value="1"/>
</dbReference>
<dbReference type="EMBL" id="NXGH01000004">
    <property type="protein sequence ID" value="PRM90504.1"/>
    <property type="molecule type" value="Genomic_DNA"/>
</dbReference>